<evidence type="ECO:0000313" key="4">
    <source>
        <dbReference type="Proteomes" id="UP000034050"/>
    </source>
</evidence>
<dbReference type="Pfam" id="PF10531">
    <property type="entry name" value="SLBB"/>
    <property type="match status" value="1"/>
</dbReference>
<dbReference type="Gene3D" id="3.10.560.10">
    <property type="entry name" value="Outer membrane lipoprotein wza domain like"/>
    <property type="match status" value="1"/>
</dbReference>
<accession>A0A0G1CHC6</accession>
<dbReference type="EMBL" id="LCFD01000023">
    <property type="protein sequence ID" value="KKS84879.1"/>
    <property type="molecule type" value="Genomic_DNA"/>
</dbReference>
<feature type="transmembrane region" description="Helical" evidence="1">
    <location>
        <begin position="20"/>
        <end position="42"/>
    </location>
</feature>
<keyword evidence="1" id="KW-0812">Transmembrane</keyword>
<reference evidence="3 4" key="1">
    <citation type="journal article" date="2015" name="Nature">
        <title>rRNA introns, odd ribosomes, and small enigmatic genomes across a large radiation of phyla.</title>
        <authorList>
            <person name="Brown C.T."/>
            <person name="Hug L.A."/>
            <person name="Thomas B.C."/>
            <person name="Sharon I."/>
            <person name="Castelle C.J."/>
            <person name="Singh A."/>
            <person name="Wilkins M.J."/>
            <person name="Williams K.H."/>
            <person name="Banfield J.F."/>
        </authorList>
    </citation>
    <scope>NUCLEOTIDE SEQUENCE [LARGE SCALE GENOMIC DNA]</scope>
</reference>
<dbReference type="GO" id="GO:0015627">
    <property type="term" value="C:type II protein secretion system complex"/>
    <property type="evidence" value="ECO:0007669"/>
    <property type="project" value="TreeGrafter"/>
</dbReference>
<keyword evidence="1" id="KW-1133">Transmembrane helix</keyword>
<dbReference type="AlphaFoldDB" id="A0A0G1CHC6"/>
<dbReference type="SUPFAM" id="SSF47781">
    <property type="entry name" value="RuvA domain 2-like"/>
    <property type="match status" value="1"/>
</dbReference>
<dbReference type="InterPro" id="IPR019554">
    <property type="entry name" value="Soluble_ligand-bd"/>
</dbReference>
<dbReference type="Pfam" id="PF12836">
    <property type="entry name" value="HHH_3"/>
    <property type="match status" value="1"/>
</dbReference>
<feature type="domain" description="Soluble ligand binding" evidence="2">
    <location>
        <begin position="67"/>
        <end position="125"/>
    </location>
</feature>
<dbReference type="InterPro" id="IPR010994">
    <property type="entry name" value="RuvA_2-like"/>
</dbReference>
<protein>
    <submittedName>
        <fullName evidence="3">Competence protein ComEA helix-hairpin-helix repeat protein</fullName>
    </submittedName>
</protein>
<dbReference type="Proteomes" id="UP000034050">
    <property type="component" value="Unassembled WGS sequence"/>
</dbReference>
<dbReference type="GO" id="GO:0015628">
    <property type="term" value="P:protein secretion by the type II secretion system"/>
    <property type="evidence" value="ECO:0007669"/>
    <property type="project" value="TreeGrafter"/>
</dbReference>
<evidence type="ECO:0000259" key="2">
    <source>
        <dbReference type="Pfam" id="PF10531"/>
    </source>
</evidence>
<dbReference type="PANTHER" id="PTHR21180">
    <property type="entry name" value="ENDONUCLEASE/EXONUCLEASE/PHOSPHATASE FAMILY DOMAIN-CONTAINING PROTEIN 1"/>
    <property type="match status" value="1"/>
</dbReference>
<proteinExistence type="predicted"/>
<dbReference type="STRING" id="1618446.UV61_C0023G0013"/>
<name>A0A0G1CHC6_9BACT</name>
<dbReference type="PANTHER" id="PTHR21180:SF32">
    <property type="entry name" value="ENDONUCLEASE_EXONUCLEASE_PHOSPHATASE FAMILY DOMAIN-CONTAINING PROTEIN 1"/>
    <property type="match status" value="1"/>
</dbReference>
<sequence>MVMVEDQLQPENDTAWWVTYKIPLVVITGGIFLLLLGLRIGLFPQSDAPKVEFVENTQSATKSAQIKVEVAGAITRPGVYTLTSGSRVEELLQLAGGLADIADFEWVAKNVNLAAKLTDSSKIYIPKLGETAVVQGATAFDTSDQTLSKPIININSASKAELDTLPGVGEVTAQKIISGRPYQTVEELLSKKAVNQSTFEKIKESITVY</sequence>
<dbReference type="Gene3D" id="1.10.150.280">
    <property type="entry name" value="AF1531-like domain"/>
    <property type="match status" value="1"/>
</dbReference>
<organism evidence="3 4">
    <name type="scientific">Candidatus Gottesmanbacteria bacterium GW2011_GWB1_43_11</name>
    <dbReference type="NCBI Taxonomy" id="1618446"/>
    <lineage>
        <taxon>Bacteria</taxon>
        <taxon>Candidatus Gottesmaniibacteriota</taxon>
    </lineage>
</organism>
<evidence type="ECO:0000313" key="3">
    <source>
        <dbReference type="EMBL" id="KKS84879.1"/>
    </source>
</evidence>
<comment type="caution">
    <text evidence="3">The sequence shown here is derived from an EMBL/GenBank/DDBJ whole genome shotgun (WGS) entry which is preliminary data.</text>
</comment>
<keyword evidence="1" id="KW-0472">Membrane</keyword>
<gene>
    <name evidence="3" type="ORF">UV61_C0023G0013</name>
</gene>
<dbReference type="InterPro" id="IPR051675">
    <property type="entry name" value="Endo/Exo/Phosphatase_dom_1"/>
</dbReference>
<evidence type="ECO:0000256" key="1">
    <source>
        <dbReference type="SAM" id="Phobius"/>
    </source>
</evidence>